<dbReference type="GO" id="GO:0098542">
    <property type="term" value="P:defense response to other organism"/>
    <property type="evidence" value="ECO:0007669"/>
    <property type="project" value="InterPro"/>
</dbReference>
<dbReference type="OrthoDB" id="777167at2759"/>
<sequence>MADRVFPSAKPNGNATDTTHGGASTAAANAPKPKLHNPSRIPYRPVPMANRRIEHRRCNCRRFFCLCCFWSILTLCTLFLLAAIFGATFYVIYRPQRPAFSVWSLKISQFNLTTAPSDGTTRLSTKLNLALSAKNPDPKIVYAYDPIALTAYAGQVAISNGSFPGFVSNPNNITVIHSTLSMPSQLLDADSVSGLKSGLKKKNELPIKISMDTMVLVKLEKMKSKKVGIRITCEGMRLPIPKGKVPGVGTTSNAQCTVDLRLTIWKWTF</sequence>
<keyword evidence="4" id="KW-0812">Transmembrane</keyword>
<feature type="transmembrane region" description="Helical" evidence="4">
    <location>
        <begin position="63"/>
        <end position="93"/>
    </location>
</feature>
<dbReference type="PANTHER" id="PTHR31234:SF6">
    <property type="entry name" value="LATE EMBRYOGENESIS ABUNDANT PROTEIN LEA-2 SUBGROUP DOMAIN-CONTAINING PROTEIN"/>
    <property type="match status" value="1"/>
</dbReference>
<dbReference type="EMBL" id="CAMAPE010000010">
    <property type="protein sequence ID" value="CAH9076691.1"/>
    <property type="molecule type" value="Genomic_DNA"/>
</dbReference>
<evidence type="ECO:0000256" key="1">
    <source>
        <dbReference type="ARBA" id="ARBA00004370"/>
    </source>
</evidence>
<accession>A0A9P1E3X5</accession>
<dbReference type="AlphaFoldDB" id="A0A9P1E3X5"/>
<dbReference type="InterPro" id="IPR044839">
    <property type="entry name" value="NDR1-like"/>
</dbReference>
<name>A0A9P1E3X5_CUSEU</name>
<keyword evidence="6" id="KW-1185">Reference proteome</keyword>
<evidence type="ECO:0000256" key="2">
    <source>
        <dbReference type="ARBA" id="ARBA00023136"/>
    </source>
</evidence>
<dbReference type="PANTHER" id="PTHR31234">
    <property type="entry name" value="LATE EMBRYOGENESIS ABUNDANT (LEA) HYDROXYPROLINE-RICH GLYCOPROTEIN FAMILY"/>
    <property type="match status" value="1"/>
</dbReference>
<evidence type="ECO:0000313" key="6">
    <source>
        <dbReference type="Proteomes" id="UP001152484"/>
    </source>
</evidence>
<evidence type="ECO:0000313" key="5">
    <source>
        <dbReference type="EMBL" id="CAH9076691.1"/>
    </source>
</evidence>
<dbReference type="Proteomes" id="UP001152484">
    <property type="component" value="Unassembled WGS sequence"/>
</dbReference>
<protein>
    <recommendedName>
        <fullName evidence="7">Late embryogenesis abundant protein LEA-2 subgroup domain-containing protein</fullName>
    </recommendedName>
</protein>
<proteinExistence type="predicted"/>
<keyword evidence="2 4" id="KW-0472">Membrane</keyword>
<feature type="compositionally biased region" description="Polar residues" evidence="3">
    <location>
        <begin position="11"/>
        <end position="22"/>
    </location>
</feature>
<dbReference type="GO" id="GO:0005886">
    <property type="term" value="C:plasma membrane"/>
    <property type="evidence" value="ECO:0007669"/>
    <property type="project" value="TreeGrafter"/>
</dbReference>
<evidence type="ECO:0000256" key="3">
    <source>
        <dbReference type="SAM" id="MobiDB-lite"/>
    </source>
</evidence>
<feature type="region of interest" description="Disordered" evidence="3">
    <location>
        <begin position="1"/>
        <end position="41"/>
    </location>
</feature>
<reference evidence="5" key="1">
    <citation type="submission" date="2022-07" db="EMBL/GenBank/DDBJ databases">
        <authorList>
            <person name="Macas J."/>
            <person name="Novak P."/>
            <person name="Neumann P."/>
        </authorList>
    </citation>
    <scope>NUCLEOTIDE SEQUENCE</scope>
</reference>
<organism evidence="5 6">
    <name type="scientific">Cuscuta europaea</name>
    <name type="common">European dodder</name>
    <dbReference type="NCBI Taxonomy" id="41803"/>
    <lineage>
        <taxon>Eukaryota</taxon>
        <taxon>Viridiplantae</taxon>
        <taxon>Streptophyta</taxon>
        <taxon>Embryophyta</taxon>
        <taxon>Tracheophyta</taxon>
        <taxon>Spermatophyta</taxon>
        <taxon>Magnoliopsida</taxon>
        <taxon>eudicotyledons</taxon>
        <taxon>Gunneridae</taxon>
        <taxon>Pentapetalae</taxon>
        <taxon>asterids</taxon>
        <taxon>lamiids</taxon>
        <taxon>Solanales</taxon>
        <taxon>Convolvulaceae</taxon>
        <taxon>Cuscuteae</taxon>
        <taxon>Cuscuta</taxon>
        <taxon>Cuscuta subgen. Cuscuta</taxon>
    </lineage>
</organism>
<comment type="caution">
    <text evidence="5">The sequence shown here is derived from an EMBL/GenBank/DDBJ whole genome shotgun (WGS) entry which is preliminary data.</text>
</comment>
<comment type="subcellular location">
    <subcellularLocation>
        <location evidence="1">Membrane</location>
    </subcellularLocation>
</comment>
<evidence type="ECO:0008006" key="7">
    <source>
        <dbReference type="Google" id="ProtNLM"/>
    </source>
</evidence>
<gene>
    <name evidence="5" type="ORF">CEURO_LOCUS5946</name>
</gene>
<keyword evidence="4" id="KW-1133">Transmembrane helix</keyword>
<evidence type="ECO:0000256" key="4">
    <source>
        <dbReference type="SAM" id="Phobius"/>
    </source>
</evidence>